<organism evidence="2 3">
    <name type="scientific">Rheinheimera pacifica</name>
    <dbReference type="NCBI Taxonomy" id="173990"/>
    <lineage>
        <taxon>Bacteria</taxon>
        <taxon>Pseudomonadati</taxon>
        <taxon>Pseudomonadota</taxon>
        <taxon>Gammaproteobacteria</taxon>
        <taxon>Chromatiales</taxon>
        <taxon>Chromatiaceae</taxon>
        <taxon>Rheinheimera</taxon>
    </lineage>
</organism>
<evidence type="ECO:0000313" key="2">
    <source>
        <dbReference type="EMBL" id="SEH57816.1"/>
    </source>
</evidence>
<dbReference type="RefSeq" id="WP_092789404.1">
    <property type="nucleotide sequence ID" value="NZ_FNXF01000001.1"/>
</dbReference>
<keyword evidence="1" id="KW-1133">Transmembrane helix</keyword>
<accession>A0A1H6JFY7</accession>
<reference evidence="3" key="1">
    <citation type="submission" date="2016-10" db="EMBL/GenBank/DDBJ databases">
        <authorList>
            <person name="Varghese N."/>
            <person name="Submissions S."/>
        </authorList>
    </citation>
    <scope>NUCLEOTIDE SEQUENCE [LARGE SCALE GENOMIC DNA]</scope>
    <source>
        <strain evidence="3">DSM 17616</strain>
    </source>
</reference>
<gene>
    <name evidence="2" type="ORF">SAMN05660691_00281</name>
</gene>
<keyword evidence="1" id="KW-0812">Transmembrane</keyword>
<name>A0A1H6JFY7_9GAMM</name>
<keyword evidence="3" id="KW-1185">Reference proteome</keyword>
<feature type="transmembrane region" description="Helical" evidence="1">
    <location>
        <begin position="12"/>
        <end position="32"/>
    </location>
</feature>
<keyword evidence="1" id="KW-0472">Membrane</keyword>
<evidence type="ECO:0000313" key="3">
    <source>
        <dbReference type="Proteomes" id="UP000199371"/>
    </source>
</evidence>
<evidence type="ECO:0000256" key="1">
    <source>
        <dbReference type="SAM" id="Phobius"/>
    </source>
</evidence>
<dbReference type="AlphaFoldDB" id="A0A1H6JFY7"/>
<sequence>MVPNYDGFIGLIVTFAAAILWVLLPVFIYLIGSRVRRMLRIMESNQIAIEDLNRNVKILTEIQKKQL</sequence>
<protein>
    <submittedName>
        <fullName evidence="2">Uncharacterized protein</fullName>
    </submittedName>
</protein>
<proteinExistence type="predicted"/>
<dbReference type="EMBL" id="FNXF01000001">
    <property type="protein sequence ID" value="SEH57816.1"/>
    <property type="molecule type" value="Genomic_DNA"/>
</dbReference>
<dbReference type="Proteomes" id="UP000199371">
    <property type="component" value="Unassembled WGS sequence"/>
</dbReference>